<organism evidence="2 3">
    <name type="scientific">Salinisphaera dokdonensis CL-ES53</name>
    <dbReference type="NCBI Taxonomy" id="1304272"/>
    <lineage>
        <taxon>Bacteria</taxon>
        <taxon>Pseudomonadati</taxon>
        <taxon>Pseudomonadota</taxon>
        <taxon>Gammaproteobacteria</taxon>
        <taxon>Salinisphaerales</taxon>
        <taxon>Salinisphaeraceae</taxon>
        <taxon>Salinisphaera</taxon>
    </lineage>
</organism>
<name>A0ABV2AZZ6_9GAMM</name>
<evidence type="ECO:0000313" key="3">
    <source>
        <dbReference type="Proteomes" id="UP001460888"/>
    </source>
</evidence>
<dbReference type="PANTHER" id="PTHR36924">
    <property type="entry name" value="ANTITOXIN HIGA-1"/>
    <property type="match status" value="1"/>
</dbReference>
<gene>
    <name evidence="2" type="ORF">SADO_08217</name>
</gene>
<evidence type="ECO:0000256" key="1">
    <source>
        <dbReference type="ARBA" id="ARBA00023125"/>
    </source>
</evidence>
<dbReference type="InterPro" id="IPR010982">
    <property type="entry name" value="Lambda_DNA-bd_dom_sf"/>
</dbReference>
<comment type="caution">
    <text evidence="2">The sequence shown here is derived from an EMBL/GenBank/DDBJ whole genome shotgun (WGS) entry which is preliminary data.</text>
</comment>
<reference evidence="2 3" key="1">
    <citation type="submission" date="2013-03" db="EMBL/GenBank/DDBJ databases">
        <title>Salinisphaera dokdonensis CL-ES53 Genome Sequencing.</title>
        <authorList>
            <person name="Li C."/>
            <person name="Lai Q."/>
            <person name="Shao Z."/>
        </authorList>
    </citation>
    <scope>NUCLEOTIDE SEQUENCE [LARGE SCALE GENOMIC DNA]</scope>
    <source>
        <strain evidence="2 3">CL-ES53</strain>
    </source>
</reference>
<dbReference type="InterPro" id="IPR013430">
    <property type="entry name" value="Toxin_antidote_HigA"/>
</dbReference>
<keyword evidence="1" id="KW-0238">DNA-binding</keyword>
<dbReference type="NCBIfam" id="TIGR02607">
    <property type="entry name" value="antidote_HigA"/>
    <property type="match status" value="1"/>
</dbReference>
<protein>
    <submittedName>
        <fullName evidence="2">XRE family plasmid maintenance system antidote protein</fullName>
    </submittedName>
</protein>
<accession>A0ABV2AZZ6</accession>
<dbReference type="EMBL" id="APND01000002">
    <property type="protein sequence ID" value="MES1929226.1"/>
    <property type="molecule type" value="Genomic_DNA"/>
</dbReference>
<sequence length="84" mass="9219">MAELANVHPGDVLREEFIAPMGLTLRNVANATGLLQADLTSLMEGRRQVNPDIALRPSRFFGTSVQFWLGLQADYDAEAAQCKT</sequence>
<evidence type="ECO:0000313" key="2">
    <source>
        <dbReference type="EMBL" id="MES1929226.1"/>
    </source>
</evidence>
<dbReference type="PANTHER" id="PTHR36924:SF1">
    <property type="entry name" value="ANTITOXIN HIGA-1"/>
    <property type="match status" value="1"/>
</dbReference>
<keyword evidence="3" id="KW-1185">Reference proteome</keyword>
<dbReference type="SUPFAM" id="SSF47413">
    <property type="entry name" value="lambda repressor-like DNA-binding domains"/>
    <property type="match status" value="1"/>
</dbReference>
<dbReference type="RefSeq" id="WP_353110718.1">
    <property type="nucleotide sequence ID" value="NZ_APND01000002.1"/>
</dbReference>
<proteinExistence type="predicted"/>
<dbReference type="Gene3D" id="1.10.260.40">
    <property type="entry name" value="lambda repressor-like DNA-binding domains"/>
    <property type="match status" value="1"/>
</dbReference>
<dbReference type="Proteomes" id="UP001460888">
    <property type="component" value="Unassembled WGS sequence"/>
</dbReference>